<proteinExistence type="inferred from homology"/>
<reference evidence="2" key="3">
    <citation type="journal article" date="1992" name="J. Bacteriol.">
        <title>Characterization of the Campylobacter fetus sapA promoter: evidence that the sapA promoter is deleted in spontaneous mutant strains.</title>
        <authorList>
            <person name="Tummuru M.K."/>
            <person name="Blaser M.J."/>
        </authorList>
    </citation>
    <scope>NUCLEOTIDE SEQUENCE</scope>
    <source>
        <strain evidence="2">23D</strain>
    </source>
</reference>
<feature type="transmembrane region" description="Helical" evidence="1">
    <location>
        <begin position="152"/>
        <end position="178"/>
    </location>
</feature>
<reference evidence="2" key="2">
    <citation type="journal article" date="1990" name="J. Biol. Chem.">
        <authorList>
            <person name="Blaser M.J."/>
            <person name="Gotschlich E.C."/>
        </authorList>
    </citation>
    <scope>NUCLEOTIDE SEQUENCE</scope>
    <source>
        <strain evidence="2">23D</strain>
    </source>
</reference>
<accession>Q841Y0</accession>
<feature type="transmembrane region" description="Helical" evidence="1">
    <location>
        <begin position="347"/>
        <end position="365"/>
    </location>
</feature>
<dbReference type="GO" id="GO:0043190">
    <property type="term" value="C:ATP-binding cassette (ABC) transporter complex"/>
    <property type="evidence" value="ECO:0007669"/>
    <property type="project" value="InterPro"/>
</dbReference>
<feature type="transmembrane region" description="Helical" evidence="1">
    <location>
        <begin position="304"/>
        <end position="327"/>
    </location>
</feature>
<dbReference type="PANTHER" id="PTHR30188">
    <property type="entry name" value="ABC TRANSPORTER PERMEASE PROTEIN-RELATED"/>
    <property type="match status" value="1"/>
</dbReference>
<reference evidence="2" key="6">
    <citation type="journal article" date="1998" name="J. Bacteriol.">
        <title>Campylobacter fetus surface layer proteins are transported by a type I secretion system.</title>
        <authorList>
            <person name="Thompson S.A."/>
            <person name="Shedd O.L."/>
            <person name="Ray K.C."/>
            <person name="Beins M.H."/>
            <person name="Jorgensen J.P."/>
            <person name="Blaser M.J."/>
        </authorList>
    </citation>
    <scope>NUCLEOTIDE SEQUENCE</scope>
    <source>
        <strain evidence="2">23D</strain>
    </source>
</reference>
<dbReference type="NCBIfam" id="TIGR00056">
    <property type="entry name" value="MlaE family lipid ABC transporter permease subunit"/>
    <property type="match status" value="1"/>
</dbReference>
<comment type="similarity">
    <text evidence="1">Belongs to the MlaE permease family.</text>
</comment>
<feature type="transmembrane region" description="Helical" evidence="1">
    <location>
        <begin position="248"/>
        <end position="267"/>
    </location>
</feature>
<reference evidence="2" key="5">
    <citation type="journal article" date="1995" name="J. Bacteriol.">
        <title>A lipopolysaccharide-binding domain of the Campylobacter fetus S-layer protein resides within the conserved N terminus of a family of silent and divergent homologs.</title>
        <authorList>
            <person name="Dworkin J."/>
            <person name="Tummuru M.K."/>
            <person name="Blaser M.J."/>
        </authorList>
    </citation>
    <scope>NUCLEOTIDE SEQUENCE</scope>
    <source>
        <strain evidence="2">23D</strain>
    </source>
</reference>
<dbReference type="PANTHER" id="PTHR30188:SF3">
    <property type="entry name" value="ABC TRANSPORTER PERMEASE"/>
    <property type="match status" value="1"/>
</dbReference>
<reference evidence="2" key="7">
    <citation type="journal article" date="2003" name="Mol. Microbiol.">
        <title>Structure and genotypic plasticity of the Campylobacter fetus sap locus.</title>
        <authorList>
            <person name="Tu Z.C."/>
            <person name="Wassenaar T.M."/>
            <person name="Thompson S.A."/>
            <person name="Blaser M.J."/>
        </authorList>
    </citation>
    <scope>NUCLEOTIDE SEQUENCE</scope>
    <source>
        <strain evidence="2">23D</strain>
    </source>
</reference>
<evidence type="ECO:0000313" key="2">
    <source>
        <dbReference type="EMBL" id="AAO64222.1"/>
    </source>
</evidence>
<dbReference type="InterPro" id="IPR030802">
    <property type="entry name" value="Permease_MalE"/>
</dbReference>
<dbReference type="EMBL" id="AY211269">
    <property type="protein sequence ID" value="AAO64222.1"/>
    <property type="molecule type" value="Genomic_DNA"/>
</dbReference>
<gene>
    <name evidence="2" type="primary">iamB</name>
</gene>
<dbReference type="AlphaFoldDB" id="Q841Y0"/>
<organism evidence="2">
    <name type="scientific">Campylobacter fetus</name>
    <dbReference type="NCBI Taxonomy" id="196"/>
    <lineage>
        <taxon>Bacteria</taxon>
        <taxon>Pseudomonadati</taxon>
        <taxon>Campylobacterota</taxon>
        <taxon>Epsilonproteobacteria</taxon>
        <taxon>Campylobacterales</taxon>
        <taxon>Campylobacteraceae</taxon>
        <taxon>Campylobacter</taxon>
    </lineage>
</organism>
<dbReference type="InterPro" id="IPR003453">
    <property type="entry name" value="ABC_MlaE_roteobac"/>
</dbReference>
<sequence>MQRLRLKGKRVKKYNFTLDNAVLKLDGEFDYTMDKKSLKELRSLKVDTLDLKNLIRIDYSAATFFAKHYNCPKLINSNDKFDKIFALVSDKYILNLQIIKFKKSNLIEQIGKNIINLKNELVSFCIFLGEFLFNLTKSLLNPFTVRFKELSNHFYSAGISAVFIVCLTSFLIGIVLAYQGATMLENFGASIYVVDIMGIMTLREVGPLIAAIVVAGRSASSYTAQIGVMKITDELEAMKTMGFEPFRFIVMPACFGSYFGYAFYSIFSKRGKYFGQMMVCNWYLDLSFSDYLERFRSSIALRHFWVGLFKAPFFGAVIALIGCKRGFEVSGSTNSVGELTTRSVVNAIFWIIALDAIFSIIYTELKI</sequence>
<dbReference type="GO" id="GO:0005548">
    <property type="term" value="F:phospholipid transporter activity"/>
    <property type="evidence" value="ECO:0007669"/>
    <property type="project" value="TreeGrafter"/>
</dbReference>
<evidence type="ECO:0000256" key="1">
    <source>
        <dbReference type="RuleBase" id="RU362044"/>
    </source>
</evidence>
<keyword evidence="1" id="KW-0472">Membrane</keyword>
<keyword evidence="1" id="KW-1133">Transmembrane helix</keyword>
<comment type="caution">
    <text evidence="1">Lacks conserved residue(s) required for the propagation of feature annotation.</text>
</comment>
<dbReference type="Pfam" id="PF02405">
    <property type="entry name" value="MlaE"/>
    <property type="match status" value="1"/>
</dbReference>
<dbReference type="SUPFAM" id="SSF56266">
    <property type="entry name" value="DmpA/ArgJ-like"/>
    <property type="match status" value="1"/>
</dbReference>
<keyword evidence="1" id="KW-0812">Transmembrane</keyword>
<dbReference type="InterPro" id="IPR016117">
    <property type="entry name" value="ArgJ-like_dom_sf"/>
</dbReference>
<reference evidence="2" key="4">
    <citation type="journal article" date="1993" name="Proc. Natl. Acad. Sci. U.S.A.">
        <title>Rearrangement of sapA homologs with conserved and variable regions in Campylobacter fetus.</title>
        <authorList>
            <person name="Tummuru M.K."/>
            <person name="Blaser M.J."/>
        </authorList>
    </citation>
    <scope>NUCLEOTIDE SEQUENCE</scope>
    <source>
        <strain evidence="2">23D</strain>
    </source>
</reference>
<protein>
    <submittedName>
        <fullName evidence="2">Putative ABC transport system permease protein Cf0016</fullName>
    </submittedName>
</protein>
<reference evidence="2" key="1">
    <citation type="journal article" date="1990" name="J. Biol. Chem.">
        <title>Surface array protein of Campylobacter fetus. Cloning and gene structure.</title>
        <authorList>
            <person name="Blaser M.J."/>
            <person name="Gotschlich E.C."/>
        </authorList>
    </citation>
    <scope>NUCLEOTIDE SEQUENCE</scope>
    <source>
        <strain evidence="2">23D</strain>
    </source>
</reference>
<name>Q841Y0_CAMFE</name>